<dbReference type="AlphaFoldDB" id="A0A1B7MPP3"/>
<feature type="region of interest" description="Disordered" evidence="1">
    <location>
        <begin position="150"/>
        <end position="179"/>
    </location>
</feature>
<proteinExistence type="predicted"/>
<keyword evidence="3" id="KW-1185">Reference proteome</keyword>
<feature type="compositionally biased region" description="Basic and acidic residues" evidence="1">
    <location>
        <begin position="165"/>
        <end position="179"/>
    </location>
</feature>
<reference evidence="2 3" key="1">
    <citation type="submission" date="2016-06" db="EMBL/GenBank/DDBJ databases">
        <title>Comparative genomics of the ectomycorrhizal sister species Rhizopogon vinicolor and Rhizopogon vesiculosus (Basidiomycota: Boletales) reveals a divergence of the mating type B locus.</title>
        <authorList>
            <consortium name="DOE Joint Genome Institute"/>
            <person name="Mujic A.B."/>
            <person name="Kuo A."/>
            <person name="Tritt A."/>
            <person name="Lipzen A."/>
            <person name="Chen C."/>
            <person name="Johnson J."/>
            <person name="Sharma A."/>
            <person name="Barry K."/>
            <person name="Grigoriev I.V."/>
            <person name="Spatafora J.W."/>
        </authorList>
    </citation>
    <scope>NUCLEOTIDE SEQUENCE [LARGE SCALE GENOMIC DNA]</scope>
    <source>
        <strain evidence="2 3">AM-OR11-026</strain>
    </source>
</reference>
<accession>A0A1B7MPP3</accession>
<evidence type="ECO:0000313" key="2">
    <source>
        <dbReference type="EMBL" id="OAX34556.1"/>
    </source>
</evidence>
<sequence>MENMKTPVSRVQQSGGGTLHLNLLSLAPLWHCVGVATIGEEPPVLSDTVGEAPYKTALATLSNGNISPRLRDQPWDNVDVAAAVYVLSADVVLPLGQGGASGDGVLGELDVSIRFHLDRHPLIPQHPCYILLTEESRSLGPSFFEQETTGERACIPAKTSGDTPVRLRPDEKKTVPARA</sequence>
<dbReference type="EMBL" id="KV448596">
    <property type="protein sequence ID" value="OAX34556.1"/>
    <property type="molecule type" value="Genomic_DNA"/>
</dbReference>
<evidence type="ECO:0000256" key="1">
    <source>
        <dbReference type="SAM" id="MobiDB-lite"/>
    </source>
</evidence>
<dbReference type="Proteomes" id="UP000092154">
    <property type="component" value="Unassembled WGS sequence"/>
</dbReference>
<gene>
    <name evidence="2" type="ORF">K503DRAFT_803485</name>
</gene>
<evidence type="ECO:0000313" key="3">
    <source>
        <dbReference type="Proteomes" id="UP000092154"/>
    </source>
</evidence>
<name>A0A1B7MPP3_9AGAM</name>
<dbReference type="InParanoid" id="A0A1B7MPP3"/>
<organism evidence="2 3">
    <name type="scientific">Rhizopogon vinicolor AM-OR11-026</name>
    <dbReference type="NCBI Taxonomy" id="1314800"/>
    <lineage>
        <taxon>Eukaryota</taxon>
        <taxon>Fungi</taxon>
        <taxon>Dikarya</taxon>
        <taxon>Basidiomycota</taxon>
        <taxon>Agaricomycotina</taxon>
        <taxon>Agaricomycetes</taxon>
        <taxon>Agaricomycetidae</taxon>
        <taxon>Boletales</taxon>
        <taxon>Suillineae</taxon>
        <taxon>Rhizopogonaceae</taxon>
        <taxon>Rhizopogon</taxon>
    </lineage>
</organism>
<protein>
    <submittedName>
        <fullName evidence="2">Uncharacterized protein</fullName>
    </submittedName>
</protein>